<evidence type="ECO:0000313" key="2">
    <source>
        <dbReference type="EMBL" id="EKX42693.1"/>
    </source>
</evidence>
<dbReference type="EMBL" id="JH993015">
    <property type="protein sequence ID" value="EKX42693.1"/>
    <property type="molecule type" value="Genomic_DNA"/>
</dbReference>
<evidence type="ECO:0000259" key="1">
    <source>
        <dbReference type="PROSITE" id="PS50918"/>
    </source>
</evidence>
<dbReference type="EnsemblProtists" id="EKX42693">
    <property type="protein sequence ID" value="EKX42693"/>
    <property type="gene ID" value="GUITHDRAFT_164078"/>
</dbReference>
<sequence>MKNKKLTTQRDLNGVQWFYFLEPSMMKRRRKGKWAPFNLLENCALETAYQQEQEEVTFGAGLLPACIPDRTQRNDIDGSSRKILRGTWFYQASDGSLQPYPEHVADHLECFFSEISESDEMLFYIQHGKQMKRNSQLFSSLNEGIFVGEGSGGKRFVHRAAEGEFCQVSESGTFRYVTPIYQEGRLEMKAVTPSLLENCGSKTSEASSGFWSMLSNHDVAILPEVDLQQVLTDLNDAAVAIVDNTRTRPAKKADPGLLLDWILPRSSHQARQLV</sequence>
<feature type="domain" description="WWE" evidence="1">
    <location>
        <begin position="3"/>
        <end position="85"/>
    </location>
</feature>
<dbReference type="InterPro" id="IPR004170">
    <property type="entry name" value="WWE_dom"/>
</dbReference>
<protein>
    <recommendedName>
        <fullName evidence="1">WWE domain-containing protein</fullName>
    </recommendedName>
</protein>
<organism evidence="2">
    <name type="scientific">Guillardia theta (strain CCMP2712)</name>
    <name type="common">Cryptophyte</name>
    <dbReference type="NCBI Taxonomy" id="905079"/>
    <lineage>
        <taxon>Eukaryota</taxon>
        <taxon>Cryptophyceae</taxon>
        <taxon>Pyrenomonadales</taxon>
        <taxon>Geminigeraceae</taxon>
        <taxon>Guillardia</taxon>
    </lineage>
</organism>
<dbReference type="PROSITE" id="PS50918">
    <property type="entry name" value="WWE"/>
    <property type="match status" value="1"/>
</dbReference>
<dbReference type="GeneID" id="17299296"/>
<dbReference type="RefSeq" id="XP_005829673.1">
    <property type="nucleotide sequence ID" value="XM_005829616.1"/>
</dbReference>
<proteinExistence type="predicted"/>
<dbReference type="PaxDb" id="55529-EKX42693"/>
<dbReference type="KEGG" id="gtt:GUITHDRAFT_164078"/>
<keyword evidence="4" id="KW-1185">Reference proteome</keyword>
<evidence type="ECO:0000313" key="4">
    <source>
        <dbReference type="Proteomes" id="UP000011087"/>
    </source>
</evidence>
<dbReference type="AlphaFoldDB" id="L1J2D7"/>
<reference evidence="4" key="2">
    <citation type="submission" date="2012-11" db="EMBL/GenBank/DDBJ databases">
        <authorList>
            <person name="Kuo A."/>
            <person name="Curtis B.A."/>
            <person name="Tanifuji G."/>
            <person name="Burki F."/>
            <person name="Gruber A."/>
            <person name="Irimia M."/>
            <person name="Maruyama S."/>
            <person name="Arias M.C."/>
            <person name="Ball S.G."/>
            <person name="Gile G.H."/>
            <person name="Hirakawa Y."/>
            <person name="Hopkins J.F."/>
            <person name="Rensing S.A."/>
            <person name="Schmutz J."/>
            <person name="Symeonidi A."/>
            <person name="Elias M."/>
            <person name="Eveleigh R.J."/>
            <person name="Herman E.K."/>
            <person name="Klute M.J."/>
            <person name="Nakayama T."/>
            <person name="Obornik M."/>
            <person name="Reyes-Prieto A."/>
            <person name="Armbrust E.V."/>
            <person name="Aves S.J."/>
            <person name="Beiko R.G."/>
            <person name="Coutinho P."/>
            <person name="Dacks J.B."/>
            <person name="Durnford D.G."/>
            <person name="Fast N.M."/>
            <person name="Green B.R."/>
            <person name="Grisdale C."/>
            <person name="Hempe F."/>
            <person name="Henrissat B."/>
            <person name="Hoppner M.P."/>
            <person name="Ishida K.-I."/>
            <person name="Kim E."/>
            <person name="Koreny L."/>
            <person name="Kroth P.G."/>
            <person name="Liu Y."/>
            <person name="Malik S.-B."/>
            <person name="Maier U.G."/>
            <person name="McRose D."/>
            <person name="Mock T."/>
            <person name="Neilson J.A."/>
            <person name="Onodera N.T."/>
            <person name="Poole A.M."/>
            <person name="Pritham E.J."/>
            <person name="Richards T.A."/>
            <person name="Rocap G."/>
            <person name="Roy S.W."/>
            <person name="Sarai C."/>
            <person name="Schaack S."/>
            <person name="Shirato S."/>
            <person name="Slamovits C.H."/>
            <person name="Spencer D.F."/>
            <person name="Suzuki S."/>
            <person name="Worden A.Z."/>
            <person name="Zauner S."/>
            <person name="Barry K."/>
            <person name="Bell C."/>
            <person name="Bharti A.K."/>
            <person name="Crow J.A."/>
            <person name="Grimwood J."/>
            <person name="Kramer R."/>
            <person name="Lindquist E."/>
            <person name="Lucas S."/>
            <person name="Salamov A."/>
            <person name="McFadden G.I."/>
            <person name="Lane C.E."/>
            <person name="Keeling P.J."/>
            <person name="Gray M.W."/>
            <person name="Grigoriev I.V."/>
            <person name="Archibald J.M."/>
        </authorList>
    </citation>
    <scope>NUCLEOTIDE SEQUENCE</scope>
    <source>
        <strain evidence="4">CCMP2712</strain>
    </source>
</reference>
<dbReference type="Proteomes" id="UP000011087">
    <property type="component" value="Unassembled WGS sequence"/>
</dbReference>
<dbReference type="HOGENOM" id="CLU_1017225_0_0_1"/>
<reference evidence="3" key="3">
    <citation type="submission" date="2016-03" db="UniProtKB">
        <authorList>
            <consortium name="EnsemblProtists"/>
        </authorList>
    </citation>
    <scope>IDENTIFICATION</scope>
</reference>
<name>L1J2D7_GUITC</name>
<accession>L1J2D7</accession>
<evidence type="ECO:0000313" key="3">
    <source>
        <dbReference type="EnsemblProtists" id="EKX42693"/>
    </source>
</evidence>
<gene>
    <name evidence="2" type="ORF">GUITHDRAFT_164078</name>
</gene>
<reference evidence="2 4" key="1">
    <citation type="journal article" date="2012" name="Nature">
        <title>Algal genomes reveal evolutionary mosaicism and the fate of nucleomorphs.</title>
        <authorList>
            <consortium name="DOE Joint Genome Institute"/>
            <person name="Curtis B.A."/>
            <person name="Tanifuji G."/>
            <person name="Burki F."/>
            <person name="Gruber A."/>
            <person name="Irimia M."/>
            <person name="Maruyama S."/>
            <person name="Arias M.C."/>
            <person name="Ball S.G."/>
            <person name="Gile G.H."/>
            <person name="Hirakawa Y."/>
            <person name="Hopkins J.F."/>
            <person name="Kuo A."/>
            <person name="Rensing S.A."/>
            <person name="Schmutz J."/>
            <person name="Symeonidi A."/>
            <person name="Elias M."/>
            <person name="Eveleigh R.J."/>
            <person name="Herman E.K."/>
            <person name="Klute M.J."/>
            <person name="Nakayama T."/>
            <person name="Obornik M."/>
            <person name="Reyes-Prieto A."/>
            <person name="Armbrust E.V."/>
            <person name="Aves S.J."/>
            <person name="Beiko R.G."/>
            <person name="Coutinho P."/>
            <person name="Dacks J.B."/>
            <person name="Durnford D.G."/>
            <person name="Fast N.M."/>
            <person name="Green B.R."/>
            <person name="Grisdale C.J."/>
            <person name="Hempel F."/>
            <person name="Henrissat B."/>
            <person name="Hoppner M.P."/>
            <person name="Ishida K."/>
            <person name="Kim E."/>
            <person name="Koreny L."/>
            <person name="Kroth P.G."/>
            <person name="Liu Y."/>
            <person name="Malik S.B."/>
            <person name="Maier U.G."/>
            <person name="McRose D."/>
            <person name="Mock T."/>
            <person name="Neilson J.A."/>
            <person name="Onodera N.T."/>
            <person name="Poole A.M."/>
            <person name="Pritham E.J."/>
            <person name="Richards T.A."/>
            <person name="Rocap G."/>
            <person name="Roy S.W."/>
            <person name="Sarai C."/>
            <person name="Schaack S."/>
            <person name="Shirato S."/>
            <person name="Slamovits C.H."/>
            <person name="Spencer D.F."/>
            <person name="Suzuki S."/>
            <person name="Worden A.Z."/>
            <person name="Zauner S."/>
            <person name="Barry K."/>
            <person name="Bell C."/>
            <person name="Bharti A.K."/>
            <person name="Crow J.A."/>
            <person name="Grimwood J."/>
            <person name="Kramer R."/>
            <person name="Lindquist E."/>
            <person name="Lucas S."/>
            <person name="Salamov A."/>
            <person name="McFadden G.I."/>
            <person name="Lane C.E."/>
            <person name="Keeling P.J."/>
            <person name="Gray M.W."/>
            <person name="Grigoriev I.V."/>
            <person name="Archibald J.M."/>
        </authorList>
    </citation>
    <scope>NUCLEOTIDE SEQUENCE</scope>
    <source>
        <strain evidence="2 4">CCMP2712</strain>
    </source>
</reference>